<organism evidence="1 2">
    <name type="scientific">Mytilus edulis</name>
    <name type="common">Blue mussel</name>
    <dbReference type="NCBI Taxonomy" id="6550"/>
    <lineage>
        <taxon>Eukaryota</taxon>
        <taxon>Metazoa</taxon>
        <taxon>Spiralia</taxon>
        <taxon>Lophotrochozoa</taxon>
        <taxon>Mollusca</taxon>
        <taxon>Bivalvia</taxon>
        <taxon>Autobranchia</taxon>
        <taxon>Pteriomorphia</taxon>
        <taxon>Mytilida</taxon>
        <taxon>Mytiloidea</taxon>
        <taxon>Mytilidae</taxon>
        <taxon>Mytilinae</taxon>
        <taxon>Mytilus</taxon>
    </lineage>
</organism>
<dbReference type="AlphaFoldDB" id="A0A8S3TTQ4"/>
<dbReference type="EMBL" id="CAJPWZ010002374">
    <property type="protein sequence ID" value="CAG2237076.1"/>
    <property type="molecule type" value="Genomic_DNA"/>
</dbReference>
<dbReference type="Proteomes" id="UP000683360">
    <property type="component" value="Unassembled WGS sequence"/>
</dbReference>
<evidence type="ECO:0000313" key="1">
    <source>
        <dbReference type="EMBL" id="CAG2237076.1"/>
    </source>
</evidence>
<reference evidence="1" key="1">
    <citation type="submission" date="2021-03" db="EMBL/GenBank/DDBJ databases">
        <authorList>
            <person name="Bekaert M."/>
        </authorList>
    </citation>
    <scope>NUCLEOTIDE SEQUENCE</scope>
</reference>
<accession>A0A8S3TTQ4</accession>
<comment type="caution">
    <text evidence="1">The sequence shown here is derived from an EMBL/GenBank/DDBJ whole genome shotgun (WGS) entry which is preliminary data.</text>
</comment>
<protein>
    <submittedName>
        <fullName evidence="1">Uncharacterized protein</fullName>
    </submittedName>
</protein>
<evidence type="ECO:0000313" key="2">
    <source>
        <dbReference type="Proteomes" id="UP000683360"/>
    </source>
</evidence>
<sequence length="188" mass="21820">MFKGLKDSLQFSSKLLKKTQKSLQRIGFDSNLKSARFADYNNQIKLKIDHRPNSKVDADLTVDYGKTYMSKVNKHRLSILTATKYNINRRKEQELSTTMSPLNYHLRDKQDLNRVVVEGFLRNNTVEDFTVSSRIMFPGHDLSARINHFSKDKLDTSVSVGWNKDDAVSVAVKFDKDIRKYRRRIEGS</sequence>
<dbReference type="OrthoDB" id="6484170at2759"/>
<keyword evidence="2" id="KW-1185">Reference proteome</keyword>
<gene>
    <name evidence="1" type="ORF">MEDL_49542</name>
</gene>
<proteinExistence type="predicted"/>
<name>A0A8S3TTQ4_MYTED</name>